<evidence type="ECO:0000313" key="3">
    <source>
        <dbReference type="Proteomes" id="UP000019184"/>
    </source>
</evidence>
<organism evidence="2 3">
    <name type="scientific">Candidatus Contendobacter odensis Run_B_J11</name>
    <dbReference type="NCBI Taxonomy" id="1400861"/>
    <lineage>
        <taxon>Bacteria</taxon>
        <taxon>Pseudomonadati</taxon>
        <taxon>Pseudomonadota</taxon>
        <taxon>Gammaproteobacteria</taxon>
        <taxon>Candidatus Competibacteraceae</taxon>
        <taxon>Candidatus Contendibacter</taxon>
    </lineage>
</organism>
<dbReference type="Pfam" id="PF13276">
    <property type="entry name" value="HTH_21"/>
    <property type="match status" value="1"/>
</dbReference>
<proteinExistence type="predicted"/>
<dbReference type="PANTHER" id="PTHR46889">
    <property type="entry name" value="TRANSPOSASE INSF FOR INSERTION SEQUENCE IS3B-RELATED"/>
    <property type="match status" value="1"/>
</dbReference>
<dbReference type="Proteomes" id="UP000019184">
    <property type="component" value="Unassembled WGS sequence"/>
</dbReference>
<dbReference type="PANTHER" id="PTHR46889:SF4">
    <property type="entry name" value="TRANSPOSASE INSO FOR INSERTION SEQUENCE ELEMENT IS911B-RELATED"/>
    <property type="match status" value="1"/>
</dbReference>
<dbReference type="SUPFAM" id="SSF53098">
    <property type="entry name" value="Ribonuclease H-like"/>
    <property type="match status" value="1"/>
</dbReference>
<comment type="caution">
    <text evidence="2">The sequence shown here is derived from an EMBL/GenBank/DDBJ whole genome shotgun (WGS) entry which is preliminary data.</text>
</comment>
<dbReference type="InterPro" id="IPR025948">
    <property type="entry name" value="HTH-like_dom"/>
</dbReference>
<accession>A0A7U7J4K0</accession>
<dbReference type="GO" id="GO:0015074">
    <property type="term" value="P:DNA integration"/>
    <property type="evidence" value="ECO:0007669"/>
    <property type="project" value="InterPro"/>
</dbReference>
<evidence type="ECO:0000259" key="1">
    <source>
        <dbReference type="PROSITE" id="PS50994"/>
    </source>
</evidence>
<dbReference type="InterPro" id="IPR012337">
    <property type="entry name" value="RNaseH-like_sf"/>
</dbReference>
<dbReference type="InterPro" id="IPR050900">
    <property type="entry name" value="Transposase_IS3/IS150/IS904"/>
</dbReference>
<dbReference type="GO" id="GO:0003676">
    <property type="term" value="F:nucleic acid binding"/>
    <property type="evidence" value="ECO:0007669"/>
    <property type="project" value="InterPro"/>
</dbReference>
<feature type="domain" description="Integrase catalytic" evidence="1">
    <location>
        <begin position="126"/>
        <end position="285"/>
    </location>
</feature>
<dbReference type="InterPro" id="IPR048020">
    <property type="entry name" value="Transpos_IS3"/>
</dbReference>
<sequence>MAEKKVRTEPTAVRRQWIEPGQPVLSLVAQCDLLGLSRSTLYERAAEPSVLNLELMSRLDEEYTAHPFYGSRRMTAVLRRAGYPVNRKRVMRLMGRMGLSAIYPKPALSNPNPDHRVYPYLLRGVTITRPDHVWSTDMTYLRLRRGFVDLAALLDGYSRKVLAGRLSNTLETRFCLDGLDEALRWCQPLIFNTDQGAQFTRTAFTTRLAQAGIRISMDGRGRAHDNIFVERLWRSVKYEEGYPNAYDSLDDAYRGLHRYFDFYNHQRPHQALDYRTPAEVYTDRSSILSPEDAEELP</sequence>
<protein>
    <submittedName>
        <fullName evidence="2">Transposase</fullName>
    </submittedName>
</protein>
<dbReference type="Gene3D" id="3.30.420.10">
    <property type="entry name" value="Ribonuclease H-like superfamily/Ribonuclease H"/>
    <property type="match status" value="1"/>
</dbReference>
<dbReference type="InterPro" id="IPR036397">
    <property type="entry name" value="RNaseH_sf"/>
</dbReference>
<dbReference type="Pfam" id="PF00665">
    <property type="entry name" value="rve"/>
    <property type="match status" value="1"/>
</dbReference>
<gene>
    <name evidence="2" type="ORF">BN874_2360003</name>
</gene>
<dbReference type="AlphaFoldDB" id="A0A7U7J4K0"/>
<dbReference type="NCBIfam" id="NF033516">
    <property type="entry name" value="transpos_IS3"/>
    <property type="match status" value="1"/>
</dbReference>
<name>A0A7U7J4K0_9GAMM</name>
<dbReference type="InterPro" id="IPR001584">
    <property type="entry name" value="Integrase_cat-core"/>
</dbReference>
<dbReference type="PROSITE" id="PS50994">
    <property type="entry name" value="INTEGRASE"/>
    <property type="match status" value="1"/>
</dbReference>
<keyword evidence="3" id="KW-1185">Reference proteome</keyword>
<evidence type="ECO:0000313" key="2">
    <source>
        <dbReference type="EMBL" id="CDH45420.1"/>
    </source>
</evidence>
<dbReference type="EMBL" id="CBTK010000153">
    <property type="protein sequence ID" value="CDH45420.1"/>
    <property type="molecule type" value="Genomic_DNA"/>
</dbReference>
<reference evidence="2 3" key="1">
    <citation type="journal article" date="2014" name="ISME J.">
        <title>Candidatus Competibacter-lineage genomes retrieved from metagenomes reveal functional metabolic diversity.</title>
        <authorList>
            <person name="McIlroy S.J."/>
            <person name="Albertsen M."/>
            <person name="Andresen E.K."/>
            <person name="Saunders A.M."/>
            <person name="Kristiansen R."/>
            <person name="Stokholm-Bjerregaard M."/>
            <person name="Nielsen K.L."/>
            <person name="Nielsen P.H."/>
        </authorList>
    </citation>
    <scope>NUCLEOTIDE SEQUENCE [LARGE SCALE GENOMIC DNA]</scope>
    <source>
        <strain evidence="2 3">Run_B_J11</strain>
    </source>
</reference>